<feature type="transmembrane region" description="Helical" evidence="7">
    <location>
        <begin position="112"/>
        <end position="131"/>
    </location>
</feature>
<reference evidence="8 9" key="1">
    <citation type="submission" date="2011-02" db="EMBL/GenBank/DDBJ databases">
        <authorList>
            <person name="Muzny D."/>
            <person name="Qin X."/>
            <person name="Deng J."/>
            <person name="Jiang H."/>
            <person name="Liu Y."/>
            <person name="Qu J."/>
            <person name="Song X.-Z."/>
            <person name="Zhang L."/>
            <person name="Thornton R."/>
            <person name="Coyle M."/>
            <person name="Francisco L."/>
            <person name="Jackson L."/>
            <person name="Javaid M."/>
            <person name="Korchina V."/>
            <person name="Kovar C."/>
            <person name="Mata R."/>
            <person name="Mathew T."/>
            <person name="Ngo R."/>
            <person name="Nguyen L."/>
            <person name="Nguyen N."/>
            <person name="Okwuonu G."/>
            <person name="Ongeri F."/>
            <person name="Pham C."/>
            <person name="Simmons D."/>
            <person name="Wilczek-Boney K."/>
            <person name="Hale W."/>
            <person name="Jakkamsetti A."/>
            <person name="Pham P."/>
            <person name="Ruth R."/>
            <person name="San Lucas F."/>
            <person name="Warren J."/>
            <person name="Zhang J."/>
            <person name="Zhao Z."/>
            <person name="Zhou C."/>
            <person name="Zhu D."/>
            <person name="Lee S."/>
            <person name="Bess C."/>
            <person name="Blankenburg K."/>
            <person name="Forbes L."/>
            <person name="Fu Q."/>
            <person name="Gubbala S."/>
            <person name="Hirani K."/>
            <person name="Jayaseelan J.C."/>
            <person name="Lara F."/>
            <person name="Munidasa M."/>
            <person name="Palculict T."/>
            <person name="Patil S."/>
            <person name="Pu L.-L."/>
            <person name="Saada N."/>
            <person name="Tang L."/>
            <person name="Weissenberger G."/>
            <person name="Zhu Y."/>
            <person name="Hemphill L."/>
            <person name="Shang Y."/>
            <person name="Youmans B."/>
            <person name="Ayvaz T."/>
            <person name="Ross M."/>
            <person name="Santibanez J."/>
            <person name="Aqrawi P."/>
            <person name="Gross S."/>
            <person name="Joshi V."/>
            <person name="Fowler G."/>
            <person name="Nazareth L."/>
            <person name="Reid J."/>
            <person name="Worley K."/>
            <person name="Petrosino J."/>
            <person name="Highlander S."/>
            <person name="Gibbs R."/>
        </authorList>
    </citation>
    <scope>NUCLEOTIDE SEQUENCE [LARGE SCALE GENOMIC DNA]</scope>
    <source>
        <strain evidence="8 9">DSM 19965</strain>
    </source>
</reference>
<feature type="transmembrane region" description="Helical" evidence="7">
    <location>
        <begin position="30"/>
        <end position="49"/>
    </location>
</feature>
<dbReference type="Gene3D" id="1.20.1740.10">
    <property type="entry name" value="Amino acid/polyamine transporter I"/>
    <property type="match status" value="1"/>
</dbReference>
<feature type="transmembrane region" description="Helical" evidence="7">
    <location>
        <begin position="186"/>
        <end position="209"/>
    </location>
</feature>
<sequence length="383" mass="41705">MMFAGMVMVATGLWPMLCNAFGRPDLSGDTIYSMVCIFILYWLITILNLKFNMAKFGGHIGVWFGVYIPVVVLFVMGLATSIKIGLNPAGYLGTFSVDKLIPNVADMSSLKYLVSIAFIFTGIEISSVYIPQLKDAVNNYPKGLMASLLGLVLLNIANGLLVSNIVPNGTLELANIAQPILIECQLLGLPTIIANIFAFMVFLGVLLQLSAWVTGPSRAMTQVAEEGLLPASWGFHKVNKFGVSTNVVLIQSVFISLFTLLYVIIGNVNAVFLVLTNVTAIVYSIAYIFIAIVVVKLRYERPGVVRPYRIGKSGNGLAILYAILLIGSIVGMTAATLMTTAMFDRMIIIGISIVLFIMPLVIYANRSPLWKSKVEADLKDIKQ</sequence>
<keyword evidence="3" id="KW-1003">Cell membrane</keyword>
<name>F2BX33_9FIRM</name>
<keyword evidence="6 7" id="KW-0472">Membrane</keyword>
<dbReference type="eggNOG" id="COG0531">
    <property type="taxonomic scope" value="Bacteria"/>
</dbReference>
<dbReference type="PANTHER" id="PTHR42770:SF15">
    <property type="entry name" value="GLUTAMATE_GAMMA-AMINOBUTYRATE ANTIPORTER-RELATED"/>
    <property type="match status" value="1"/>
</dbReference>
<evidence type="ECO:0000256" key="4">
    <source>
        <dbReference type="ARBA" id="ARBA00022692"/>
    </source>
</evidence>
<dbReference type="Pfam" id="PF13520">
    <property type="entry name" value="AA_permease_2"/>
    <property type="match status" value="1"/>
</dbReference>
<evidence type="ECO:0000256" key="7">
    <source>
        <dbReference type="SAM" id="Phobius"/>
    </source>
</evidence>
<dbReference type="InterPro" id="IPR050367">
    <property type="entry name" value="APC_superfamily"/>
</dbReference>
<comment type="caution">
    <text evidence="8">The sequence shown here is derived from an EMBL/GenBank/DDBJ whole genome shotgun (WGS) entry which is preliminary data.</text>
</comment>
<keyword evidence="4 7" id="KW-0812">Transmembrane</keyword>
<dbReference type="PANTHER" id="PTHR42770">
    <property type="entry name" value="AMINO ACID TRANSPORTER-RELATED"/>
    <property type="match status" value="1"/>
</dbReference>
<keyword evidence="2" id="KW-0813">Transport</keyword>
<dbReference type="GO" id="GO:0022857">
    <property type="term" value="F:transmembrane transporter activity"/>
    <property type="evidence" value="ECO:0007669"/>
    <property type="project" value="InterPro"/>
</dbReference>
<evidence type="ECO:0000256" key="3">
    <source>
        <dbReference type="ARBA" id="ARBA00022475"/>
    </source>
</evidence>
<feature type="transmembrane region" description="Helical" evidence="7">
    <location>
        <begin position="143"/>
        <end position="166"/>
    </location>
</feature>
<dbReference type="STRING" id="888062.HMPREF9083_0751"/>
<evidence type="ECO:0000256" key="6">
    <source>
        <dbReference type="ARBA" id="ARBA00023136"/>
    </source>
</evidence>
<dbReference type="AlphaFoldDB" id="F2BX33"/>
<evidence type="ECO:0000256" key="2">
    <source>
        <dbReference type="ARBA" id="ARBA00022448"/>
    </source>
</evidence>
<dbReference type="InterPro" id="IPR002293">
    <property type="entry name" value="AA/rel_permease1"/>
</dbReference>
<evidence type="ECO:0000256" key="1">
    <source>
        <dbReference type="ARBA" id="ARBA00004651"/>
    </source>
</evidence>
<evidence type="ECO:0000313" key="9">
    <source>
        <dbReference type="Proteomes" id="UP000003503"/>
    </source>
</evidence>
<dbReference type="Proteomes" id="UP000003503">
    <property type="component" value="Unassembled WGS sequence"/>
</dbReference>
<feature type="transmembrane region" description="Helical" evidence="7">
    <location>
        <begin position="61"/>
        <end position="82"/>
    </location>
</feature>
<accession>F2BX33</accession>
<dbReference type="EMBL" id="AFBB01000015">
    <property type="protein sequence ID" value="EGF13961.1"/>
    <property type="molecule type" value="Genomic_DNA"/>
</dbReference>
<proteinExistence type="predicted"/>
<keyword evidence="5 7" id="KW-1133">Transmembrane helix</keyword>
<evidence type="ECO:0000256" key="5">
    <source>
        <dbReference type="ARBA" id="ARBA00022989"/>
    </source>
</evidence>
<dbReference type="GO" id="GO:0005886">
    <property type="term" value="C:plasma membrane"/>
    <property type="evidence" value="ECO:0007669"/>
    <property type="project" value="UniProtKB-SubCell"/>
</dbReference>
<gene>
    <name evidence="8" type="ORF">HMPREF9083_0751</name>
</gene>
<feature type="transmembrane region" description="Helical" evidence="7">
    <location>
        <begin position="247"/>
        <end position="265"/>
    </location>
</feature>
<keyword evidence="9" id="KW-1185">Reference proteome</keyword>
<feature type="transmembrane region" description="Helical" evidence="7">
    <location>
        <begin position="316"/>
        <end position="340"/>
    </location>
</feature>
<feature type="transmembrane region" description="Helical" evidence="7">
    <location>
        <begin position="271"/>
        <end position="295"/>
    </location>
</feature>
<dbReference type="HOGENOM" id="CLU_020854_4_2_9"/>
<comment type="subcellular location">
    <subcellularLocation>
        <location evidence="1">Cell membrane</location>
        <topology evidence="1">Multi-pass membrane protein</topology>
    </subcellularLocation>
</comment>
<organism evidence="8 9">
    <name type="scientific">Dialister micraerophilus DSM 19965</name>
    <dbReference type="NCBI Taxonomy" id="888062"/>
    <lineage>
        <taxon>Bacteria</taxon>
        <taxon>Bacillati</taxon>
        <taxon>Bacillota</taxon>
        <taxon>Negativicutes</taxon>
        <taxon>Veillonellales</taxon>
        <taxon>Veillonellaceae</taxon>
        <taxon>Dialister</taxon>
    </lineage>
</organism>
<evidence type="ECO:0000313" key="8">
    <source>
        <dbReference type="EMBL" id="EGF13961.1"/>
    </source>
</evidence>
<dbReference type="PIRSF" id="PIRSF006060">
    <property type="entry name" value="AA_transporter"/>
    <property type="match status" value="1"/>
</dbReference>
<feature type="transmembrane region" description="Helical" evidence="7">
    <location>
        <begin position="346"/>
        <end position="364"/>
    </location>
</feature>
<protein>
    <submittedName>
        <fullName evidence="8">APC family amino acid transporter</fullName>
    </submittedName>
</protein>